<evidence type="ECO:0000256" key="3">
    <source>
        <dbReference type="SAM" id="MobiDB-lite"/>
    </source>
</evidence>
<reference evidence="6" key="1">
    <citation type="submission" date="2016-10" db="EMBL/GenBank/DDBJ databases">
        <authorList>
            <person name="Varghese N."/>
            <person name="Submissions S."/>
        </authorList>
    </citation>
    <scope>NUCLEOTIDE SEQUENCE [LARGE SCALE GENOMIC DNA]</scope>
    <source>
        <strain evidence="6">LMG 26416</strain>
    </source>
</reference>
<gene>
    <name evidence="5" type="ORF">SAMN05192542_11868</name>
</gene>
<evidence type="ECO:0000256" key="2">
    <source>
        <dbReference type="PROSITE-ProRule" id="PRU01091"/>
    </source>
</evidence>
<organism evidence="5 6">
    <name type="scientific">Paraburkholderia caballeronis</name>
    <dbReference type="NCBI Taxonomy" id="416943"/>
    <lineage>
        <taxon>Bacteria</taxon>
        <taxon>Pseudomonadati</taxon>
        <taxon>Pseudomonadota</taxon>
        <taxon>Betaproteobacteria</taxon>
        <taxon>Burkholderiales</taxon>
        <taxon>Burkholderiaceae</taxon>
        <taxon>Paraburkholderia</taxon>
    </lineage>
</organism>
<evidence type="ECO:0000313" key="5">
    <source>
        <dbReference type="EMBL" id="SEL93878.1"/>
    </source>
</evidence>
<evidence type="ECO:0000313" key="6">
    <source>
        <dbReference type="Proteomes" id="UP000199120"/>
    </source>
</evidence>
<feature type="compositionally biased region" description="Acidic residues" evidence="3">
    <location>
        <begin position="153"/>
        <end position="162"/>
    </location>
</feature>
<dbReference type="EMBL" id="FOAJ01000018">
    <property type="protein sequence ID" value="SEL93878.1"/>
    <property type="molecule type" value="Genomic_DNA"/>
</dbReference>
<dbReference type="GO" id="GO:0003677">
    <property type="term" value="F:DNA binding"/>
    <property type="evidence" value="ECO:0007669"/>
    <property type="project" value="UniProtKB-UniRule"/>
</dbReference>
<keyword evidence="6" id="KW-1185">Reference proteome</keyword>
<dbReference type="InterPro" id="IPR016032">
    <property type="entry name" value="Sig_transdc_resp-reg_C-effctor"/>
</dbReference>
<sequence length="162" mass="17718">MNHARGDAAARAAADDYVTRPFSLREARARMRAVMRRAGLSAGASPQAPVTRGKHPRAHRFAGWTLNLNSRRPTSPDDQAIVPTHAGFDLPVVRLSTPVRILSREPLRKNTRALDDIDGRAIGVQIPRLRRKPEADPAGPTLLRAGRGAGDFPDADIEPLWN</sequence>
<accession>A0A1H7UB15</accession>
<dbReference type="GO" id="GO:0000160">
    <property type="term" value="P:phosphorelay signal transduction system"/>
    <property type="evidence" value="ECO:0007669"/>
    <property type="project" value="InterPro"/>
</dbReference>
<feature type="region of interest" description="Disordered" evidence="3">
    <location>
        <begin position="38"/>
        <end position="57"/>
    </location>
</feature>
<dbReference type="SUPFAM" id="SSF52172">
    <property type="entry name" value="CheY-like"/>
    <property type="match status" value="1"/>
</dbReference>
<dbReference type="Gene3D" id="6.10.250.690">
    <property type="match status" value="1"/>
</dbReference>
<evidence type="ECO:0000259" key="4">
    <source>
        <dbReference type="PROSITE" id="PS51755"/>
    </source>
</evidence>
<dbReference type="GO" id="GO:0006355">
    <property type="term" value="P:regulation of DNA-templated transcription"/>
    <property type="evidence" value="ECO:0007669"/>
    <property type="project" value="InterPro"/>
</dbReference>
<protein>
    <recommendedName>
        <fullName evidence="4">OmpR/PhoB-type domain-containing protein</fullName>
    </recommendedName>
</protein>
<evidence type="ECO:0000256" key="1">
    <source>
        <dbReference type="ARBA" id="ARBA00023125"/>
    </source>
</evidence>
<feature type="domain" description="OmpR/PhoB-type" evidence="4">
    <location>
        <begin position="56"/>
        <end position="155"/>
    </location>
</feature>
<name>A0A1H7UB15_9BURK</name>
<proteinExistence type="predicted"/>
<keyword evidence="1 2" id="KW-0238">DNA-binding</keyword>
<dbReference type="InterPro" id="IPR001867">
    <property type="entry name" value="OmpR/PhoB-type_DNA-bd"/>
</dbReference>
<dbReference type="PROSITE" id="PS51755">
    <property type="entry name" value="OMPR_PHOB"/>
    <property type="match status" value="1"/>
</dbReference>
<dbReference type="SUPFAM" id="SSF46894">
    <property type="entry name" value="C-terminal effector domain of the bipartite response regulators"/>
    <property type="match status" value="1"/>
</dbReference>
<dbReference type="STRING" id="416943.SAMN05445871_2515"/>
<dbReference type="Proteomes" id="UP000199120">
    <property type="component" value="Unassembled WGS sequence"/>
</dbReference>
<feature type="region of interest" description="Disordered" evidence="3">
    <location>
        <begin position="129"/>
        <end position="162"/>
    </location>
</feature>
<dbReference type="AlphaFoldDB" id="A0A1H7UB15"/>
<dbReference type="InterPro" id="IPR036388">
    <property type="entry name" value="WH-like_DNA-bd_sf"/>
</dbReference>
<feature type="DNA-binding region" description="OmpR/PhoB-type" evidence="2">
    <location>
        <begin position="56"/>
        <end position="155"/>
    </location>
</feature>
<dbReference type="InterPro" id="IPR011006">
    <property type="entry name" value="CheY-like_superfamily"/>
</dbReference>
<dbReference type="Gene3D" id="1.10.10.10">
    <property type="entry name" value="Winged helix-like DNA-binding domain superfamily/Winged helix DNA-binding domain"/>
    <property type="match status" value="1"/>
</dbReference>